<sequence length="244" mass="26210">MGVGAFADCGSVVAGRAHAAEPHEHSPAPLSGALQWAWDNHRMDVELPELPFPLRTYGPDGNWSYEDGVLTGWAGARQDRFVPPTGEALDPAADAPRLLGAPEGDFQLIARVTVGFAASFDAGVLYVHVGERAWAKLCLEYSPDVPTVCTVVTRGHSDDANSFTVEGSSVWLRISRTGRAFAFHASRDGEHWTFVRLFTLADEGPASAALVGFMAQSPVGEGCVVTFDHLAYRDSWPQGLRDGS</sequence>
<dbReference type="InterPro" id="IPR013320">
    <property type="entry name" value="ConA-like_dom_sf"/>
</dbReference>
<organism evidence="1 4">
    <name type="scientific">Streptomyces avermitilis</name>
    <dbReference type="NCBI Taxonomy" id="33903"/>
    <lineage>
        <taxon>Bacteria</taxon>
        <taxon>Bacillati</taxon>
        <taxon>Actinomycetota</taxon>
        <taxon>Actinomycetes</taxon>
        <taxon>Kitasatosporales</taxon>
        <taxon>Streptomycetaceae</taxon>
        <taxon>Streptomyces</taxon>
    </lineage>
</organism>
<dbReference type="InterPro" id="IPR009784">
    <property type="entry name" value="DUF1349"/>
</dbReference>
<dbReference type="PANTHER" id="PTHR35332">
    <property type="entry name" value="REGULATION OF ENOLASE PROTEIN 1"/>
    <property type="match status" value="1"/>
</dbReference>
<evidence type="ECO:0000313" key="3">
    <source>
        <dbReference type="Proteomes" id="UP000299211"/>
    </source>
</evidence>
<accession>A0A4D4M445</accession>
<dbReference type="EMBL" id="BJHX01000001">
    <property type="protein sequence ID" value="GDY66631.1"/>
    <property type="molecule type" value="Genomic_DNA"/>
</dbReference>
<dbReference type="AlphaFoldDB" id="A0A4D4M445"/>
<dbReference type="PANTHER" id="PTHR35332:SF2">
    <property type="entry name" value="REGULATION OF ENOLASE PROTEIN 1"/>
    <property type="match status" value="1"/>
</dbReference>
<gene>
    <name evidence="1" type="ORF">SAV14893_060240</name>
    <name evidence="2" type="ORF">SAV31267_026100</name>
</gene>
<dbReference type="EMBL" id="BJHY01000001">
    <property type="protein sequence ID" value="GDY73125.1"/>
    <property type="molecule type" value="Genomic_DNA"/>
</dbReference>
<reference evidence="1 4" key="2">
    <citation type="submission" date="2019-04" db="EMBL/GenBank/DDBJ databases">
        <title>Draft genome sequences of Streptomyces avermitilis NBRC 14893.</title>
        <authorList>
            <person name="Komaki H."/>
            <person name="Tamura T."/>
            <person name="Hosoyama A."/>
        </authorList>
    </citation>
    <scope>NUCLEOTIDE SEQUENCE [LARGE SCALE GENOMIC DNA]</scope>
    <source>
        <strain evidence="1 4">NBRC 14893</strain>
    </source>
</reference>
<dbReference type="STRING" id="33903.AQJ43_12095"/>
<dbReference type="PIRSF" id="PIRSF022704">
    <property type="entry name" value="UCP022704"/>
    <property type="match status" value="1"/>
</dbReference>
<evidence type="ECO:0008006" key="5">
    <source>
        <dbReference type="Google" id="ProtNLM"/>
    </source>
</evidence>
<dbReference type="Proteomes" id="UP000299211">
    <property type="component" value="Unassembled WGS sequence"/>
</dbReference>
<dbReference type="Proteomes" id="UP000302139">
    <property type="component" value="Unassembled WGS sequence"/>
</dbReference>
<evidence type="ECO:0000313" key="2">
    <source>
        <dbReference type="EMBL" id="GDY73125.1"/>
    </source>
</evidence>
<dbReference type="Pfam" id="PF07081">
    <property type="entry name" value="DUF1349"/>
    <property type="match status" value="1"/>
</dbReference>
<name>A0A4D4M445_STRAX</name>
<dbReference type="Gene3D" id="2.60.120.200">
    <property type="match status" value="1"/>
</dbReference>
<reference evidence="2 3" key="1">
    <citation type="submission" date="2019-04" db="EMBL/GenBank/DDBJ databases">
        <title>Draft genome sequences of Streptomyces avermitilis ATCC 31267.</title>
        <authorList>
            <person name="Komaki H."/>
            <person name="Tamura T."/>
            <person name="Hosoyama A."/>
        </authorList>
    </citation>
    <scope>NUCLEOTIDE SEQUENCE [LARGE SCALE GENOMIC DNA]</scope>
    <source>
        <strain evidence="2 3">ATCC 31267</strain>
    </source>
</reference>
<proteinExistence type="predicted"/>
<dbReference type="SUPFAM" id="SSF49899">
    <property type="entry name" value="Concanavalin A-like lectins/glucanases"/>
    <property type="match status" value="1"/>
</dbReference>
<protein>
    <recommendedName>
        <fullName evidence="5">Regulation of enolase 1</fullName>
    </recommendedName>
</protein>
<dbReference type="InterPro" id="IPR015987">
    <property type="entry name" value="UCP022704"/>
</dbReference>
<evidence type="ECO:0000313" key="4">
    <source>
        <dbReference type="Proteomes" id="UP000302139"/>
    </source>
</evidence>
<comment type="caution">
    <text evidence="1">The sequence shown here is derived from an EMBL/GenBank/DDBJ whole genome shotgun (WGS) entry which is preliminary data.</text>
</comment>
<evidence type="ECO:0000313" key="1">
    <source>
        <dbReference type="EMBL" id="GDY66631.1"/>
    </source>
</evidence>